<keyword evidence="3" id="KW-1185">Reference proteome</keyword>
<organism evidence="2 3">
    <name type="scientific">Conexibacter stalactiti</name>
    <dbReference type="NCBI Taxonomy" id="1940611"/>
    <lineage>
        <taxon>Bacteria</taxon>
        <taxon>Bacillati</taxon>
        <taxon>Actinomycetota</taxon>
        <taxon>Thermoleophilia</taxon>
        <taxon>Solirubrobacterales</taxon>
        <taxon>Conexibacteraceae</taxon>
        <taxon>Conexibacter</taxon>
    </lineage>
</organism>
<dbReference type="EMBL" id="JAWSTH010000030">
    <property type="protein sequence ID" value="MDW5595296.1"/>
    <property type="molecule type" value="Genomic_DNA"/>
</dbReference>
<accession>A0ABU4HPQ6</accession>
<feature type="chain" id="PRO_5045411781" evidence="1">
    <location>
        <begin position="31"/>
        <end position="169"/>
    </location>
</feature>
<dbReference type="Proteomes" id="UP001284601">
    <property type="component" value="Unassembled WGS sequence"/>
</dbReference>
<reference evidence="3" key="1">
    <citation type="submission" date="2023-07" db="EMBL/GenBank/DDBJ databases">
        <title>Conexibacter stalactiti sp. nov., isolated from stalactites in a lava cave and emended description of the genus Conexibacter.</title>
        <authorList>
            <person name="Lee S.D."/>
        </authorList>
    </citation>
    <scope>NUCLEOTIDE SEQUENCE [LARGE SCALE GENOMIC DNA]</scope>
    <source>
        <strain evidence="3">KCTC 39840</strain>
    </source>
</reference>
<sequence length="169" mass="17699">MTTRRSAVALGAAALLALPALSVLPAAAVAARPRVRILGFTTHAPLGVPPVQGRPGTTVTDCGLRGGGMRDLYVIYSGTGIAKGTKVGVALWGPPRNPAGVEAEPPVAETMRRAYRWPVRAEETKRQVWGYGFAQGPFGPVSIDGRWTASVVVAGRTVVRKSITIACQN</sequence>
<dbReference type="RefSeq" id="WP_318597634.1">
    <property type="nucleotide sequence ID" value="NZ_JAWSTH010000030.1"/>
</dbReference>
<keyword evidence="1" id="KW-0732">Signal</keyword>
<gene>
    <name evidence="2" type="ORF">R7226_13185</name>
</gene>
<comment type="caution">
    <text evidence="2">The sequence shown here is derived from an EMBL/GenBank/DDBJ whole genome shotgun (WGS) entry which is preliminary data.</text>
</comment>
<dbReference type="InterPro" id="IPR006311">
    <property type="entry name" value="TAT_signal"/>
</dbReference>
<dbReference type="PROSITE" id="PS51318">
    <property type="entry name" value="TAT"/>
    <property type="match status" value="1"/>
</dbReference>
<evidence type="ECO:0000256" key="1">
    <source>
        <dbReference type="SAM" id="SignalP"/>
    </source>
</evidence>
<proteinExistence type="predicted"/>
<evidence type="ECO:0000313" key="2">
    <source>
        <dbReference type="EMBL" id="MDW5595296.1"/>
    </source>
</evidence>
<evidence type="ECO:0000313" key="3">
    <source>
        <dbReference type="Proteomes" id="UP001284601"/>
    </source>
</evidence>
<protein>
    <submittedName>
        <fullName evidence="2">Uncharacterized protein</fullName>
    </submittedName>
</protein>
<name>A0ABU4HPQ6_9ACTN</name>
<feature type="signal peptide" evidence="1">
    <location>
        <begin position="1"/>
        <end position="30"/>
    </location>
</feature>